<keyword evidence="3" id="KW-0378">Hydrolase</keyword>
<feature type="domain" description="Glycoside hydrolase family 2 catalytic" evidence="2">
    <location>
        <begin position="93"/>
        <end position="243"/>
    </location>
</feature>
<evidence type="ECO:0000259" key="2">
    <source>
        <dbReference type="Pfam" id="PF02836"/>
    </source>
</evidence>
<evidence type="ECO:0000313" key="4">
    <source>
        <dbReference type="Proteomes" id="UP001549799"/>
    </source>
</evidence>
<protein>
    <submittedName>
        <fullName evidence="3">Glycoside hydrolase family 2 TIM barrel-domain containing protein</fullName>
    </submittedName>
</protein>
<feature type="transmembrane region" description="Helical" evidence="1">
    <location>
        <begin position="6"/>
        <end position="27"/>
    </location>
</feature>
<accession>A0ABV2SRR6</accession>
<dbReference type="Pfam" id="PF02836">
    <property type="entry name" value="Glyco_hydro_2_C"/>
    <property type="match status" value="1"/>
</dbReference>
<dbReference type="RefSeq" id="WP_354614229.1">
    <property type="nucleotide sequence ID" value="NZ_JBEXAE010000002.1"/>
</dbReference>
<keyword evidence="1" id="KW-0472">Membrane</keyword>
<organism evidence="3 4">
    <name type="scientific">Sediminicola arcticus</name>
    <dbReference type="NCBI Taxonomy" id="1574308"/>
    <lineage>
        <taxon>Bacteria</taxon>
        <taxon>Pseudomonadati</taxon>
        <taxon>Bacteroidota</taxon>
        <taxon>Flavobacteriia</taxon>
        <taxon>Flavobacteriales</taxon>
        <taxon>Flavobacteriaceae</taxon>
        <taxon>Sediminicola</taxon>
    </lineage>
</organism>
<proteinExistence type="predicted"/>
<dbReference type="Gene3D" id="3.20.20.80">
    <property type="entry name" value="Glycosidases"/>
    <property type="match status" value="1"/>
</dbReference>
<gene>
    <name evidence="3" type="ORF">ABXZ36_04200</name>
</gene>
<dbReference type="InterPro" id="IPR006103">
    <property type="entry name" value="Glyco_hydro_2_cat"/>
</dbReference>
<sequence length="455" mass="52865">MLKRLLIFFLIGIVTSILGIFFILIRLRKEKIIDKTKTVYIDRTDHGFQLIRNKNLFVIQGASGNSHLKELADIGGNTIRLYDTINLANYLNEAQKNGLAVIVDIPIPGYNKNYNAYEDENHNKLLKQKIKSLITEHKNHPALLMWNLGNEIGYPFVFWENSFMRNFNEIIEIIHQLDPNHPVGTAIPSSSKKQTLSIYYHSPKIDLVSYNIFGNIKNLTSEISNLSYFTGSKPYYLSEWGNDGPWEHTFTSWDAPIEPTSTKKIEQLTIRYKNISNNIQKGCLGSLVFFWGQKQESTHTWFSLFGDNNSKSEIIPELESIWTASNYNRNKIDLDYMLVDNQSSLKNIVFSPSEKKIAEIVFSTPKKDSLNIKWEIYPEAWNYRRWGYGDMEIKPKKVITRFEDFAKHKTLFVTPTKEGPYRIFAYIYDQDGYYATTNIPFYVLNDKSKPYEASK</sequence>
<dbReference type="GO" id="GO:0016787">
    <property type="term" value="F:hydrolase activity"/>
    <property type="evidence" value="ECO:0007669"/>
    <property type="project" value="UniProtKB-KW"/>
</dbReference>
<dbReference type="InterPro" id="IPR051913">
    <property type="entry name" value="GH2_Domain-Containing"/>
</dbReference>
<dbReference type="SUPFAM" id="SSF51445">
    <property type="entry name" value="(Trans)glycosidases"/>
    <property type="match status" value="1"/>
</dbReference>
<keyword evidence="4" id="KW-1185">Reference proteome</keyword>
<dbReference type="Proteomes" id="UP001549799">
    <property type="component" value="Unassembled WGS sequence"/>
</dbReference>
<dbReference type="EMBL" id="JBEXAE010000002">
    <property type="protein sequence ID" value="MET6989847.1"/>
    <property type="molecule type" value="Genomic_DNA"/>
</dbReference>
<dbReference type="PANTHER" id="PTHR42732">
    <property type="entry name" value="BETA-GALACTOSIDASE"/>
    <property type="match status" value="1"/>
</dbReference>
<comment type="caution">
    <text evidence="3">The sequence shown here is derived from an EMBL/GenBank/DDBJ whole genome shotgun (WGS) entry which is preliminary data.</text>
</comment>
<evidence type="ECO:0000313" key="3">
    <source>
        <dbReference type="EMBL" id="MET6989847.1"/>
    </source>
</evidence>
<keyword evidence="1" id="KW-0812">Transmembrane</keyword>
<evidence type="ECO:0000256" key="1">
    <source>
        <dbReference type="SAM" id="Phobius"/>
    </source>
</evidence>
<reference evidence="3 4" key="1">
    <citation type="submission" date="2024-07" db="EMBL/GenBank/DDBJ databases">
        <title>The genome sequence of type strain Sediminicola arcticus GDMCC 1.2805.</title>
        <authorList>
            <person name="Liu Y."/>
        </authorList>
    </citation>
    <scope>NUCLEOTIDE SEQUENCE [LARGE SCALE GENOMIC DNA]</scope>
    <source>
        <strain evidence="3 4">GDMCC 1.2805</strain>
    </source>
</reference>
<name>A0ABV2SRR6_9FLAO</name>
<keyword evidence="1" id="KW-1133">Transmembrane helix</keyword>
<dbReference type="InterPro" id="IPR017853">
    <property type="entry name" value="GH"/>
</dbReference>